<dbReference type="Proteomes" id="UP000630660">
    <property type="component" value="Unassembled WGS sequence"/>
</dbReference>
<feature type="compositionally biased region" description="Pro residues" evidence="1">
    <location>
        <begin position="150"/>
        <end position="159"/>
    </location>
</feature>
<sequence>MKQKTTIIVLSIILAASVGLNLGGIGMFALMRMRARRYAEEPGRPLVKKLELSENQRVALKNAREELGEATKPLREEMRKKRGKMLDLLMKDELDSARRDSLFTEIADLQTEMELIVFNKLFETKSVLDPEQQKLLIDMVTQEFRHGPGMPGPDGPPGPARRIIQKHNQERKEK</sequence>
<evidence type="ECO:0000313" key="4">
    <source>
        <dbReference type="Proteomes" id="UP000630660"/>
    </source>
</evidence>
<dbReference type="InterPro" id="IPR025961">
    <property type="entry name" value="Metal_resist"/>
</dbReference>
<organism evidence="3 4">
    <name type="scientific">candidate division WOR-3 bacterium</name>
    <dbReference type="NCBI Taxonomy" id="2052148"/>
    <lineage>
        <taxon>Bacteria</taxon>
        <taxon>Bacteria division WOR-3</taxon>
    </lineage>
</organism>
<evidence type="ECO:0000256" key="2">
    <source>
        <dbReference type="SAM" id="Phobius"/>
    </source>
</evidence>
<evidence type="ECO:0000313" key="3">
    <source>
        <dbReference type="EMBL" id="MBD3364023.1"/>
    </source>
</evidence>
<keyword evidence="2" id="KW-1133">Transmembrane helix</keyword>
<dbReference type="Pfam" id="PF13801">
    <property type="entry name" value="Metal_resist"/>
    <property type="match status" value="1"/>
</dbReference>
<accession>A0A9D5K7Y2</accession>
<comment type="caution">
    <text evidence="3">The sequence shown here is derived from an EMBL/GenBank/DDBJ whole genome shotgun (WGS) entry which is preliminary data.</text>
</comment>
<dbReference type="AlphaFoldDB" id="A0A9D5K7Y2"/>
<feature type="transmembrane region" description="Helical" evidence="2">
    <location>
        <begin position="6"/>
        <end position="30"/>
    </location>
</feature>
<protein>
    <submittedName>
        <fullName evidence="3">Periplasmic heavy metal sensor</fullName>
    </submittedName>
</protein>
<evidence type="ECO:0000256" key="1">
    <source>
        <dbReference type="SAM" id="MobiDB-lite"/>
    </source>
</evidence>
<keyword evidence="2" id="KW-0472">Membrane</keyword>
<gene>
    <name evidence="3" type="ORF">GF359_02290</name>
</gene>
<dbReference type="EMBL" id="WJKJ01000069">
    <property type="protein sequence ID" value="MBD3364023.1"/>
    <property type="molecule type" value="Genomic_DNA"/>
</dbReference>
<keyword evidence="2" id="KW-0812">Transmembrane</keyword>
<reference evidence="3" key="1">
    <citation type="submission" date="2019-11" db="EMBL/GenBank/DDBJ databases">
        <title>Microbial mats filling the niche in hypersaline microbial mats.</title>
        <authorList>
            <person name="Wong H.L."/>
            <person name="Macleod F.I."/>
            <person name="White R.A. III"/>
            <person name="Burns B.P."/>
        </authorList>
    </citation>
    <scope>NUCLEOTIDE SEQUENCE</scope>
    <source>
        <strain evidence="3">Bin_327</strain>
    </source>
</reference>
<proteinExistence type="predicted"/>
<name>A0A9D5K7Y2_UNCW3</name>
<feature type="region of interest" description="Disordered" evidence="1">
    <location>
        <begin position="144"/>
        <end position="174"/>
    </location>
</feature>
<dbReference type="Gene3D" id="1.20.120.1490">
    <property type="match status" value="1"/>
</dbReference>